<accession>A0A450XKS6</accession>
<dbReference type="EMBL" id="CAADFO010000056">
    <property type="protein sequence ID" value="VFK29930.1"/>
    <property type="molecule type" value="Genomic_DNA"/>
</dbReference>
<proteinExistence type="predicted"/>
<feature type="chain" id="PRO_5019574107" evidence="1">
    <location>
        <begin position="26"/>
        <end position="342"/>
    </location>
</feature>
<gene>
    <name evidence="2" type="ORF">BECKMB1821G_GA0114241_10561</name>
</gene>
<organism evidence="2">
    <name type="scientific">Candidatus Kentrum sp. MB</name>
    <dbReference type="NCBI Taxonomy" id="2138164"/>
    <lineage>
        <taxon>Bacteria</taxon>
        <taxon>Pseudomonadati</taxon>
        <taxon>Pseudomonadota</taxon>
        <taxon>Gammaproteobacteria</taxon>
        <taxon>Candidatus Kentrum</taxon>
    </lineage>
</organism>
<sequence>MKHLAKLLTVTLCYVLFCYVPASLAGSTPVYSEYSDAMVKTLTVPDEKAFVEKVLRGAGSIHLHAGVTNGKETKALSKPFSAGNIEVLLRCYGQDESRDQCAANDKLERSAHLGPSVKDAPSRMARGTRIIVAADSNTSAEQWRKRLAPLPRIRDGFRVSLSPKSGLAFITMGATPGPREKSAFTYRPATRKLSRSCALRCEKDRKAALVSNPCWRGRGGYIEKMEFLVPPPTGAKEKKAKPCSGLRPVIPGRNVNLGIRFPFSNKAYAQGSRRCFGIKSSPSIVSSHLRFELDLTWRPAHPGEYRRMPASLRRALAELAGTTGEDYNRPVQEKLNIMVSCR</sequence>
<evidence type="ECO:0000256" key="1">
    <source>
        <dbReference type="SAM" id="SignalP"/>
    </source>
</evidence>
<protein>
    <submittedName>
        <fullName evidence="2">Uncharacterized protein</fullName>
    </submittedName>
</protein>
<name>A0A450XKS6_9GAMM</name>
<reference evidence="2" key="1">
    <citation type="submission" date="2019-02" db="EMBL/GenBank/DDBJ databases">
        <authorList>
            <person name="Gruber-Vodicka R. H."/>
            <person name="Seah K. B. B."/>
        </authorList>
    </citation>
    <scope>NUCLEOTIDE SEQUENCE</scope>
    <source>
        <strain evidence="2">BECK_BZ197</strain>
    </source>
</reference>
<feature type="signal peptide" evidence="1">
    <location>
        <begin position="1"/>
        <end position="25"/>
    </location>
</feature>
<keyword evidence="1" id="KW-0732">Signal</keyword>
<evidence type="ECO:0000313" key="2">
    <source>
        <dbReference type="EMBL" id="VFK29930.1"/>
    </source>
</evidence>
<dbReference type="AlphaFoldDB" id="A0A450XKS6"/>